<feature type="domain" description="Calcineurin-like phosphoesterase" evidence="1">
    <location>
        <begin position="47"/>
        <end position="253"/>
    </location>
</feature>
<dbReference type="CDD" id="cd07379">
    <property type="entry name" value="MPP_239FB"/>
    <property type="match status" value="1"/>
</dbReference>
<dbReference type="OrthoDB" id="630188at2759"/>
<protein>
    <recommendedName>
        <fullName evidence="1">Calcineurin-like phosphoesterase domain-containing protein</fullName>
    </recommendedName>
</protein>
<dbReference type="InterPro" id="IPR004843">
    <property type="entry name" value="Calcineurin-like_PHP"/>
</dbReference>
<dbReference type="PANTHER" id="PTHR12905:SF16">
    <property type="entry name" value="SER_THR PROTEIN PHOSPHATASE FAMILY PROTEIN (AFU_ORTHOLOGUE AFUA_1G06000)"/>
    <property type="match status" value="1"/>
</dbReference>
<name>A0A022VQR4_TRIRU</name>
<evidence type="ECO:0000259" key="1">
    <source>
        <dbReference type="Pfam" id="PF00149"/>
    </source>
</evidence>
<evidence type="ECO:0000313" key="2">
    <source>
        <dbReference type="EMBL" id="EZF48587.1"/>
    </source>
</evidence>
<dbReference type="GO" id="GO:0016787">
    <property type="term" value="F:hydrolase activity"/>
    <property type="evidence" value="ECO:0007669"/>
    <property type="project" value="InterPro"/>
</dbReference>
<dbReference type="InterPro" id="IPR051693">
    <property type="entry name" value="UPF0046_metallophosphoest"/>
</dbReference>
<reference evidence="2" key="1">
    <citation type="submission" date="2014-02" db="EMBL/GenBank/DDBJ databases">
        <title>The Genome Sequence of Trichophyton rubrum (morphotype fischeri) CBS 288.86.</title>
        <authorList>
            <consortium name="The Broad Institute Genomics Platform"/>
            <person name="Cuomo C.A."/>
            <person name="White T.C."/>
            <person name="Graser Y."/>
            <person name="Martinez-Rossi N."/>
            <person name="Heitman J."/>
            <person name="Young S.K."/>
            <person name="Zeng Q."/>
            <person name="Gargeya S."/>
            <person name="Abouelleil A."/>
            <person name="Alvarado L."/>
            <person name="Chapman S.B."/>
            <person name="Gainer-Dewar J."/>
            <person name="Goldberg J."/>
            <person name="Griggs A."/>
            <person name="Gujja S."/>
            <person name="Hansen M."/>
            <person name="Howarth C."/>
            <person name="Imamovic A."/>
            <person name="Larimer J."/>
            <person name="Martinez D."/>
            <person name="Murphy C."/>
            <person name="Pearson M.D."/>
            <person name="Persinoti G."/>
            <person name="Poon T."/>
            <person name="Priest M."/>
            <person name="Roberts A.D."/>
            <person name="Saif S."/>
            <person name="Shea T.D."/>
            <person name="Sykes S.N."/>
            <person name="Wortman J."/>
            <person name="Nusbaum C."/>
            <person name="Birren B."/>
        </authorList>
    </citation>
    <scope>NUCLEOTIDE SEQUENCE [LARGE SCALE GENOMIC DNA]</scope>
    <source>
        <strain evidence="2">CBS 288.86</strain>
    </source>
</reference>
<dbReference type="SUPFAM" id="SSF56300">
    <property type="entry name" value="Metallo-dependent phosphatases"/>
    <property type="match status" value="1"/>
</dbReference>
<dbReference type="EMBL" id="KK207924">
    <property type="protein sequence ID" value="EZF48587.1"/>
    <property type="molecule type" value="Genomic_DNA"/>
</dbReference>
<proteinExistence type="predicted"/>
<dbReference type="Gene3D" id="3.60.21.10">
    <property type="match status" value="1"/>
</dbReference>
<gene>
    <name evidence="2" type="ORF">H103_07807</name>
</gene>
<dbReference type="AlphaFoldDB" id="A0A022VQR4"/>
<dbReference type="Pfam" id="PF00149">
    <property type="entry name" value="Metallophos"/>
    <property type="match status" value="1"/>
</dbReference>
<accession>A0A022VQR4</accession>
<organism evidence="2">
    <name type="scientific">Trichophyton rubrum CBS 288.86</name>
    <dbReference type="NCBI Taxonomy" id="1215330"/>
    <lineage>
        <taxon>Eukaryota</taxon>
        <taxon>Fungi</taxon>
        <taxon>Dikarya</taxon>
        <taxon>Ascomycota</taxon>
        <taxon>Pezizomycotina</taxon>
        <taxon>Eurotiomycetes</taxon>
        <taxon>Eurotiomycetidae</taxon>
        <taxon>Onygenales</taxon>
        <taxon>Arthrodermataceae</taxon>
        <taxon>Trichophyton</taxon>
    </lineage>
</organism>
<dbReference type="PANTHER" id="PTHR12905">
    <property type="entry name" value="METALLOPHOSPHOESTERASE"/>
    <property type="match status" value="1"/>
</dbReference>
<dbReference type="HOGENOM" id="CLU_041441_0_0_1"/>
<dbReference type="Proteomes" id="UP000023758">
    <property type="component" value="Unassembled WGS sequence"/>
</dbReference>
<sequence>MRVEDRYKDGLLPLLLQIPHYFYLLQPAAPVYHVSLISPSATMVKTRFVCVSDTHGYGTREAAFRLPKGDVLIHAGDITNKGTVEEFRKSAQWIREADFEVKIVIAGNHDAPLDKELYKGHTKFFHGKKIVNSDECLELISAGGITYLDHTSKIIRLKRKNGPRTMFKVFGSARHPTNNFGWNAPFGYPAKSPEDARKWWSQIPSDADVVVTHTPAKNHLDLTTHHGNIGCEHLRQALWSIRPRLSICGHVHEARGYERVIWDVDDTKPGAFSETSTTVGSLPPRESKKMSRVDLTGKTYPRLANEGPKDPARSETCFINAAILATHYPHAGGRKFNSPIVVDLDLLLDDEQEPEQN</sequence>
<dbReference type="EMBL" id="KK207924">
    <property type="protein sequence ID" value="EZF48586.1"/>
    <property type="molecule type" value="Genomic_DNA"/>
</dbReference>
<dbReference type="InterPro" id="IPR029052">
    <property type="entry name" value="Metallo-depent_PP-like"/>
</dbReference>